<organism evidence="3 4">
    <name type="scientific">Talaromyces proteolyticus</name>
    <dbReference type="NCBI Taxonomy" id="1131652"/>
    <lineage>
        <taxon>Eukaryota</taxon>
        <taxon>Fungi</taxon>
        <taxon>Dikarya</taxon>
        <taxon>Ascomycota</taxon>
        <taxon>Pezizomycotina</taxon>
        <taxon>Eurotiomycetes</taxon>
        <taxon>Eurotiomycetidae</taxon>
        <taxon>Eurotiales</taxon>
        <taxon>Trichocomaceae</taxon>
        <taxon>Talaromyces</taxon>
        <taxon>Talaromyces sect. Bacilispori</taxon>
    </lineage>
</organism>
<dbReference type="PIRSF" id="PIRSF002703">
    <property type="entry name" value="Thaumatin"/>
    <property type="match status" value="1"/>
</dbReference>
<evidence type="ECO:0000256" key="1">
    <source>
        <dbReference type="PIRSR" id="PIRSR002703-1"/>
    </source>
</evidence>
<keyword evidence="2" id="KW-0732">Signal</keyword>
<dbReference type="Proteomes" id="UP001201262">
    <property type="component" value="Unassembled WGS sequence"/>
</dbReference>
<dbReference type="AlphaFoldDB" id="A0AAD4Q1N8"/>
<reference evidence="3" key="1">
    <citation type="submission" date="2021-12" db="EMBL/GenBank/DDBJ databases">
        <title>Convergent genome expansion in fungi linked to evolution of root-endophyte symbiosis.</title>
        <authorList>
            <consortium name="DOE Joint Genome Institute"/>
            <person name="Ke Y.-H."/>
            <person name="Bonito G."/>
            <person name="Liao H.-L."/>
            <person name="Looney B."/>
            <person name="Rojas-Flechas A."/>
            <person name="Nash J."/>
            <person name="Hameed K."/>
            <person name="Schadt C."/>
            <person name="Martin F."/>
            <person name="Crous P.W."/>
            <person name="Miettinen O."/>
            <person name="Magnuson J.K."/>
            <person name="Labbe J."/>
            <person name="Jacobson D."/>
            <person name="Doktycz M.J."/>
            <person name="Veneault-Fourrey C."/>
            <person name="Kuo A."/>
            <person name="Mondo S."/>
            <person name="Calhoun S."/>
            <person name="Riley R."/>
            <person name="Ohm R."/>
            <person name="LaButti K."/>
            <person name="Andreopoulos B."/>
            <person name="Pangilinan J."/>
            <person name="Nolan M."/>
            <person name="Tritt A."/>
            <person name="Clum A."/>
            <person name="Lipzen A."/>
            <person name="Daum C."/>
            <person name="Barry K."/>
            <person name="Grigoriev I.V."/>
            <person name="Vilgalys R."/>
        </authorList>
    </citation>
    <scope>NUCLEOTIDE SEQUENCE</scope>
    <source>
        <strain evidence="3">PMI_201</strain>
    </source>
</reference>
<dbReference type="EMBL" id="JAJTJA010000005">
    <property type="protein sequence ID" value="KAH8698909.1"/>
    <property type="molecule type" value="Genomic_DNA"/>
</dbReference>
<feature type="disulfide bond" evidence="1">
    <location>
        <begin position="270"/>
        <end position="279"/>
    </location>
</feature>
<feature type="signal peptide" evidence="2">
    <location>
        <begin position="1"/>
        <end position="26"/>
    </location>
</feature>
<feature type="disulfide bond" evidence="1">
    <location>
        <begin position="234"/>
        <end position="266"/>
    </location>
</feature>
<dbReference type="SUPFAM" id="SSF49870">
    <property type="entry name" value="Osmotin, thaumatin-like protein"/>
    <property type="match status" value="1"/>
</dbReference>
<keyword evidence="1" id="KW-1015">Disulfide bond</keyword>
<dbReference type="InterPro" id="IPR001938">
    <property type="entry name" value="Thaumatin"/>
</dbReference>
<evidence type="ECO:0000256" key="2">
    <source>
        <dbReference type="SAM" id="SignalP"/>
    </source>
</evidence>
<proteinExistence type="predicted"/>
<feature type="chain" id="PRO_5041982759" evidence="2">
    <location>
        <begin position="27"/>
        <end position="346"/>
    </location>
</feature>
<evidence type="ECO:0000313" key="3">
    <source>
        <dbReference type="EMBL" id="KAH8698909.1"/>
    </source>
</evidence>
<dbReference type="GeneID" id="70239807"/>
<name>A0AAD4Q1N8_9EURO</name>
<dbReference type="PROSITE" id="PS51367">
    <property type="entry name" value="THAUMATIN_2"/>
    <property type="match status" value="1"/>
</dbReference>
<dbReference type="RefSeq" id="XP_046073373.1">
    <property type="nucleotide sequence ID" value="XM_046209520.1"/>
</dbReference>
<keyword evidence="4" id="KW-1185">Reference proteome</keyword>
<dbReference type="Gene3D" id="2.60.110.10">
    <property type="entry name" value="Thaumatin"/>
    <property type="match status" value="1"/>
</dbReference>
<dbReference type="InterPro" id="IPR037176">
    <property type="entry name" value="Osmotin/thaumatin-like_sf"/>
</dbReference>
<feature type="disulfide bond" evidence="1">
    <location>
        <begin position="53"/>
        <end position="331"/>
    </location>
</feature>
<feature type="disulfide bond" evidence="1">
    <location>
        <begin position="280"/>
        <end position="290"/>
    </location>
</feature>
<comment type="caution">
    <text evidence="3">The sequence shown here is derived from an EMBL/GenBank/DDBJ whole genome shotgun (WGS) entry which is preliminary data.</text>
</comment>
<feature type="disulfide bond" evidence="1">
    <location>
        <begin position="121"/>
        <end position="127"/>
    </location>
</feature>
<accession>A0AAD4Q1N8</accession>
<evidence type="ECO:0000313" key="4">
    <source>
        <dbReference type="Proteomes" id="UP001201262"/>
    </source>
</evidence>
<dbReference type="Pfam" id="PF00314">
    <property type="entry name" value="Thaumatin"/>
    <property type="match status" value="1"/>
</dbReference>
<feature type="disulfide bond" evidence="1">
    <location>
        <begin position="100"/>
        <end position="116"/>
    </location>
</feature>
<dbReference type="PANTHER" id="PTHR31048">
    <property type="entry name" value="OS03G0233200 PROTEIN"/>
    <property type="match status" value="1"/>
</dbReference>
<dbReference type="SMART" id="SM00205">
    <property type="entry name" value="THN"/>
    <property type="match status" value="1"/>
</dbReference>
<sequence length="346" mass="37217">MSKLPKMIAACLWLLSRVILPQQALGIHHMSFKPVILATAEASDTPMRITNLCSNDIYPAIQTQAGTGPAFGGFHAAPGNTTSFKVSANWQGRIWARTNCTFNSNGTSMNNSGPACLTGDCGGLLECKGTGEPATLAEFTLATNMNLSFYDISLVDGYNLPIGIVSLHNESNNSDLRSLPSNTTNPVCIGSPEYLTSVDDLNTTTVATNTTLGSITYITPLEEALGTHSVSRWCPWPLQIQPPWKPGDGVFPYPDDGIKRPDFDPCLSMCSKYGRDSDCCSGSHDTPEKCSPNMYSTAAKRVCPDAYSYAYDDATSTFTIQQGAGFEVVFCPSGRSTNIQKNINKS</sequence>
<protein>
    <submittedName>
        <fullName evidence="3">Thaumatin</fullName>
    </submittedName>
</protein>
<gene>
    <name evidence="3" type="ORF">BGW36DRAFT_152422</name>
</gene>